<evidence type="ECO:0000256" key="1">
    <source>
        <dbReference type="ARBA" id="ARBA00004651"/>
    </source>
</evidence>
<keyword evidence="3 7" id="KW-0812">Transmembrane</keyword>
<comment type="similarity">
    <text evidence="6">Belongs to the YccS/YhfK family.</text>
</comment>
<proteinExistence type="inferred from homology"/>
<dbReference type="InterPro" id="IPR049453">
    <property type="entry name" value="Memb_transporter_dom"/>
</dbReference>
<dbReference type="PANTHER" id="PTHR30509">
    <property type="entry name" value="P-HYDROXYBENZOIC ACID EFFLUX PUMP SUBUNIT-RELATED"/>
    <property type="match status" value="1"/>
</dbReference>
<feature type="transmembrane region" description="Helical" evidence="7">
    <location>
        <begin position="399"/>
        <end position="422"/>
    </location>
</feature>
<evidence type="ECO:0000256" key="3">
    <source>
        <dbReference type="ARBA" id="ARBA00022692"/>
    </source>
</evidence>
<dbReference type="InterPro" id="IPR032692">
    <property type="entry name" value="YccS_N"/>
</dbReference>
<dbReference type="PANTHER" id="PTHR30509:SF8">
    <property type="entry name" value="INNER MEMBRANE PROTEIN YCCS"/>
    <property type="match status" value="1"/>
</dbReference>
<accession>A0ABQ1TLW9</accession>
<reference evidence="11" key="1">
    <citation type="journal article" date="2019" name="Int. J. Syst. Evol. Microbiol.">
        <title>The Global Catalogue of Microorganisms (GCM) 10K type strain sequencing project: providing services to taxonomists for standard genome sequencing and annotation.</title>
        <authorList>
            <consortium name="The Broad Institute Genomics Platform"/>
            <consortium name="The Broad Institute Genome Sequencing Center for Infectious Disease"/>
            <person name="Wu L."/>
            <person name="Ma J."/>
        </authorList>
    </citation>
    <scope>NUCLEOTIDE SEQUENCE [LARGE SCALE GENOMIC DNA]</scope>
    <source>
        <strain evidence="11">CGMCC 1.15197</strain>
    </source>
</reference>
<keyword evidence="11" id="KW-1185">Reference proteome</keyword>
<keyword evidence="5 7" id="KW-0472">Membrane</keyword>
<evidence type="ECO:0000256" key="6">
    <source>
        <dbReference type="ARBA" id="ARBA00043993"/>
    </source>
</evidence>
<comment type="subcellular location">
    <subcellularLocation>
        <location evidence="1">Cell membrane</location>
        <topology evidence="1">Multi-pass membrane protein</topology>
    </subcellularLocation>
</comment>
<dbReference type="Pfam" id="PF13515">
    <property type="entry name" value="FUSC_2"/>
    <property type="match status" value="1"/>
</dbReference>
<keyword evidence="4 7" id="KW-1133">Transmembrane helix</keyword>
<evidence type="ECO:0000256" key="4">
    <source>
        <dbReference type="ARBA" id="ARBA00022989"/>
    </source>
</evidence>
<feature type="transmembrane region" description="Helical" evidence="7">
    <location>
        <begin position="139"/>
        <end position="160"/>
    </location>
</feature>
<feature type="transmembrane region" description="Helical" evidence="7">
    <location>
        <begin position="521"/>
        <end position="538"/>
    </location>
</feature>
<feature type="transmembrane region" description="Helical" evidence="7">
    <location>
        <begin position="117"/>
        <end position="133"/>
    </location>
</feature>
<evidence type="ECO:0000256" key="7">
    <source>
        <dbReference type="SAM" id="Phobius"/>
    </source>
</evidence>
<name>A0ABQ1TLW9_9BACT</name>
<organism evidence="10 11">
    <name type="scientific">Hymenobacter cavernae</name>
    <dbReference type="NCBI Taxonomy" id="2044852"/>
    <lineage>
        <taxon>Bacteria</taxon>
        <taxon>Pseudomonadati</taxon>
        <taxon>Bacteroidota</taxon>
        <taxon>Cytophagia</taxon>
        <taxon>Cytophagales</taxon>
        <taxon>Hymenobacteraceae</taxon>
        <taxon>Hymenobacter</taxon>
    </lineage>
</organism>
<keyword evidence="2" id="KW-1003">Cell membrane</keyword>
<evidence type="ECO:0000259" key="8">
    <source>
        <dbReference type="Pfam" id="PF12805"/>
    </source>
</evidence>
<evidence type="ECO:0000256" key="2">
    <source>
        <dbReference type="ARBA" id="ARBA00022475"/>
    </source>
</evidence>
<evidence type="ECO:0000256" key="5">
    <source>
        <dbReference type="ARBA" id="ARBA00023136"/>
    </source>
</evidence>
<evidence type="ECO:0000313" key="11">
    <source>
        <dbReference type="Proteomes" id="UP000632273"/>
    </source>
</evidence>
<dbReference type="RefSeq" id="WP_188810571.1">
    <property type="nucleotide sequence ID" value="NZ_BMHT01000001.1"/>
</dbReference>
<dbReference type="Pfam" id="PF12805">
    <property type="entry name" value="FUSC-like"/>
    <property type="match status" value="1"/>
</dbReference>
<feature type="transmembrane region" description="Helical" evidence="7">
    <location>
        <begin position="489"/>
        <end position="509"/>
    </location>
</feature>
<feature type="transmembrane region" description="Helical" evidence="7">
    <location>
        <begin position="442"/>
        <end position="460"/>
    </location>
</feature>
<dbReference type="Proteomes" id="UP000632273">
    <property type="component" value="Unassembled WGS sequence"/>
</dbReference>
<feature type="domain" description="Integral membrane protein YccS N-terminal" evidence="8">
    <location>
        <begin position="70"/>
        <end position="347"/>
    </location>
</feature>
<feature type="transmembrane region" description="Helical" evidence="7">
    <location>
        <begin position="23"/>
        <end position="56"/>
    </location>
</feature>
<sequence length="730" mass="81936">MNSQTRTIQYFLFSQDFSDGVRITLAVLLPALLFAQLGELATGVTLSTGAVCISIIDTPGPVVHKRTGMLYGNLVVFLVALLTGFARFNAWTLGLEVLALSFLMTMLNVYGNRAASLGSAALLVMILTMDQPLTPAEVLVHSGLVLAGGVWYMALGLVLFRVWPYRPAQQALGECIHAIARYLKLKAAFYRIRTDLNEDYRQLVAQQVTVSEKQDAVRELLFKTRQIVKESNATSRRLLLTFVDVMDLYEHITATYYDYAAIRTQFGHTGILEEIASLIDLIAAELDNIGFAIQANHSFRSRSNFPERLEHLKARIDAVGEQEKGTSNLVLKKLLINLRSLTQRLDDVLNYFNAKSESVPTRHTEQEYMRFVSHQDYDLKVLRDNLTFSSSVFRHSVRMMLASGVAFLVAKLLFAGNHSYWIVMTTVYMLKPAFSFTKERNYQRVIGTLGGGFIAVVLLLLTDNKDLHFAFLLFFMVLSYSFQRRNYVVYVTFMTPFILILLSFLGLSYLDVAEERIKDTVIGCVIAFLAGYLLFPSWEFEQLNDYMRDVLKANLSYLQKLAEGLAGKSISLTEYKLTRKDVIVSSANLASAFQRMLSEPKSKQRNSEDVHQFVVLNHILSSNIATLTSTLMAKEPTEQPHEGIRAVRRSLSVLNASLKKLDPAMPEPSLLDVAGPAEAPARRKDQLTADDRQLIEQLDFIQKVSSDIGRVTDAMLRVEPVPQEPVGALA</sequence>
<feature type="domain" description="Integral membrane bound transporter" evidence="9">
    <location>
        <begin position="406"/>
        <end position="530"/>
    </location>
</feature>
<evidence type="ECO:0000259" key="9">
    <source>
        <dbReference type="Pfam" id="PF13515"/>
    </source>
</evidence>
<evidence type="ECO:0000313" key="10">
    <source>
        <dbReference type="EMBL" id="GGE97098.1"/>
    </source>
</evidence>
<feature type="transmembrane region" description="Helical" evidence="7">
    <location>
        <begin position="467"/>
        <end position="483"/>
    </location>
</feature>
<gene>
    <name evidence="10" type="ORF">GCM10011383_04800</name>
</gene>
<comment type="caution">
    <text evidence="10">The sequence shown here is derived from an EMBL/GenBank/DDBJ whole genome shotgun (WGS) entry which is preliminary data.</text>
</comment>
<protein>
    <submittedName>
        <fullName evidence="10">Membrane protein</fullName>
    </submittedName>
</protein>
<dbReference type="EMBL" id="BMHT01000001">
    <property type="protein sequence ID" value="GGE97098.1"/>
    <property type="molecule type" value="Genomic_DNA"/>
</dbReference>
<feature type="transmembrane region" description="Helical" evidence="7">
    <location>
        <begin position="68"/>
        <end position="85"/>
    </location>
</feature>